<dbReference type="Proteomes" id="UP000286063">
    <property type="component" value="Unassembled WGS sequence"/>
</dbReference>
<name>A0A415QH74_9BACT</name>
<organism evidence="4 6">
    <name type="scientific">Butyricimonas virosa</name>
    <dbReference type="NCBI Taxonomy" id="544645"/>
    <lineage>
        <taxon>Bacteria</taxon>
        <taxon>Pseudomonadati</taxon>
        <taxon>Bacteroidota</taxon>
        <taxon>Bacteroidia</taxon>
        <taxon>Bacteroidales</taxon>
        <taxon>Odoribacteraceae</taxon>
        <taxon>Butyricimonas</taxon>
    </lineage>
</organism>
<dbReference type="OrthoDB" id="1063880at2"/>
<dbReference type="Proteomes" id="UP000283589">
    <property type="component" value="Unassembled WGS sequence"/>
</dbReference>
<evidence type="ECO:0000256" key="1">
    <source>
        <dbReference type="SAM" id="SignalP"/>
    </source>
</evidence>
<evidence type="ECO:0000313" key="3">
    <source>
        <dbReference type="EMBL" id="RGY18901.1"/>
    </source>
</evidence>
<protein>
    <submittedName>
        <fullName evidence="4">DUF4843 domain-containing protein</fullName>
    </submittedName>
</protein>
<dbReference type="Pfam" id="PF16132">
    <property type="entry name" value="DUF4843"/>
    <property type="match status" value="1"/>
</dbReference>
<feature type="chain" id="PRO_5036106152" evidence="1">
    <location>
        <begin position="22"/>
        <end position="255"/>
    </location>
</feature>
<evidence type="ECO:0000313" key="6">
    <source>
        <dbReference type="Proteomes" id="UP000286038"/>
    </source>
</evidence>
<dbReference type="EMBL" id="QRZA01000013">
    <property type="protein sequence ID" value="RGV33407.1"/>
    <property type="molecule type" value="Genomic_DNA"/>
</dbReference>
<dbReference type="STRING" id="1121130.GCA_000519105_02044"/>
<evidence type="ECO:0000313" key="7">
    <source>
        <dbReference type="Proteomes" id="UP000286063"/>
    </source>
</evidence>
<evidence type="ECO:0000313" key="4">
    <source>
        <dbReference type="EMBL" id="RHM42530.1"/>
    </source>
</evidence>
<dbReference type="PROSITE" id="PS51257">
    <property type="entry name" value="PROKAR_LIPOPROTEIN"/>
    <property type="match status" value="1"/>
</dbReference>
<evidence type="ECO:0000313" key="2">
    <source>
        <dbReference type="EMBL" id="RGV33407.1"/>
    </source>
</evidence>
<comment type="caution">
    <text evidence="4">The sequence shown here is derived from an EMBL/GenBank/DDBJ whole genome shotgun (WGS) entry which is preliminary data.</text>
</comment>
<dbReference type="EMBL" id="QRPV01000012">
    <property type="protein sequence ID" value="RHM42530.1"/>
    <property type="molecule type" value="Genomic_DNA"/>
</dbReference>
<feature type="signal peptide" evidence="1">
    <location>
        <begin position="1"/>
        <end position="21"/>
    </location>
</feature>
<proteinExistence type="predicted"/>
<dbReference type="Proteomes" id="UP000286038">
    <property type="component" value="Unassembled WGS sequence"/>
</dbReference>
<dbReference type="EMBL" id="QSCR01000009">
    <property type="protein sequence ID" value="RGY18901.1"/>
    <property type="molecule type" value="Genomic_DNA"/>
</dbReference>
<dbReference type="AlphaFoldDB" id="A0A415QH74"/>
<gene>
    <name evidence="2" type="ORF">DWW18_11010</name>
    <name evidence="4" type="ORF">DWZ68_11035</name>
    <name evidence="3" type="ORF">DXA50_07425</name>
</gene>
<accession>A0A415QH74</accession>
<reference evidence="5 6" key="1">
    <citation type="submission" date="2018-08" db="EMBL/GenBank/DDBJ databases">
        <title>A genome reference for cultivated species of the human gut microbiota.</title>
        <authorList>
            <person name="Zou Y."/>
            <person name="Xue W."/>
            <person name="Luo G."/>
        </authorList>
    </citation>
    <scope>NUCLEOTIDE SEQUENCE [LARGE SCALE GENOMIC DNA]</scope>
    <source>
        <strain evidence="2 5">AF14-49</strain>
        <strain evidence="4 6">AF34-33</strain>
        <strain evidence="3 7">OF02-7</strain>
    </source>
</reference>
<keyword evidence="1" id="KW-0732">Signal</keyword>
<dbReference type="InterPro" id="IPR032299">
    <property type="entry name" value="DUF4843"/>
</dbReference>
<sequence>MIMRKYILFAFVWACVLSACSEKGIMEYSDNTLYVYFAADATKDSTTYSFKAYPSGEIHVKIPMKCDGVWEREDREYTVSADKNFTTLPSDLYVLPEKCVFPAGQLQDTIEIVLLDGEVLKEKMCRLMLKVDETEFVKEGEVEFSRAIFLVSSKLIRPDWWTVWDGGYGGAENYFNIAEQIYLGEYSETKYTMFLEELAKDGVEFDGKNKLVLKKYSLRLKRRVEEYNNDPENIANGKVPLKDENGNKIVIPVVG</sequence>
<evidence type="ECO:0000313" key="5">
    <source>
        <dbReference type="Proteomes" id="UP000283589"/>
    </source>
</evidence>